<dbReference type="InterPro" id="IPR038573">
    <property type="entry name" value="BrnT_sf"/>
</dbReference>
<sequence>MQITYDPRKLERKGELRGLPFDIVENFDWSCTLIAEDLRHDYGEKRFQALGFISDRLHMLIFTYRGPALHVISLRKANRREIKRYEQTNRP</sequence>
<evidence type="ECO:0000313" key="2">
    <source>
        <dbReference type="Proteomes" id="UP000028631"/>
    </source>
</evidence>
<dbReference type="InterPro" id="IPR007460">
    <property type="entry name" value="BrnT_toxin"/>
</dbReference>
<dbReference type="Pfam" id="PF04365">
    <property type="entry name" value="BrnT_toxin"/>
    <property type="match status" value="1"/>
</dbReference>
<evidence type="ECO:0000313" key="1">
    <source>
        <dbReference type="EMBL" id="KFE57885.1"/>
    </source>
</evidence>
<dbReference type="Proteomes" id="UP000028631">
    <property type="component" value="Unassembled WGS sequence"/>
</dbReference>
<protein>
    <recommendedName>
        <fullName evidence="3">BrnT family toxin</fullName>
    </recommendedName>
</protein>
<dbReference type="PATRIC" id="fig|317.175.peg.164"/>
<organism evidence="1 2">
    <name type="scientific">Pseudomonas syringae</name>
    <dbReference type="NCBI Taxonomy" id="317"/>
    <lineage>
        <taxon>Bacteria</taxon>
        <taxon>Pseudomonadati</taxon>
        <taxon>Pseudomonadota</taxon>
        <taxon>Gammaproteobacteria</taxon>
        <taxon>Pseudomonadales</taxon>
        <taxon>Pseudomonadaceae</taxon>
        <taxon>Pseudomonas</taxon>
    </lineage>
</organism>
<reference evidence="1 2" key="1">
    <citation type="submission" date="2014-07" db="EMBL/GenBank/DDBJ databases">
        <title>Draft Genome Sequences of Environmental Pseudomonas syringae strains.</title>
        <authorList>
            <person name="Baltrus D.A."/>
            <person name="Berge O."/>
            <person name="Morris C."/>
        </authorList>
    </citation>
    <scope>NUCLEOTIDE SEQUENCE [LARGE SCALE GENOMIC DNA]</scope>
    <source>
        <strain evidence="1 2">GAW0119</strain>
    </source>
</reference>
<keyword evidence="2" id="KW-1185">Reference proteome</keyword>
<dbReference type="AlphaFoldDB" id="A0A085VR22"/>
<dbReference type="RefSeq" id="WP_032625051.1">
    <property type="nucleotide sequence ID" value="NZ_JPQU01000014.1"/>
</dbReference>
<gene>
    <name evidence="1" type="ORF">IV01_00770</name>
</gene>
<proteinExistence type="predicted"/>
<dbReference type="Gene3D" id="3.10.450.530">
    <property type="entry name" value="Ribonuclease toxin, BrnT, of type II toxin-antitoxin system"/>
    <property type="match status" value="1"/>
</dbReference>
<dbReference type="EMBL" id="JPQU01000014">
    <property type="protein sequence ID" value="KFE57885.1"/>
    <property type="molecule type" value="Genomic_DNA"/>
</dbReference>
<evidence type="ECO:0008006" key="3">
    <source>
        <dbReference type="Google" id="ProtNLM"/>
    </source>
</evidence>
<dbReference type="OrthoDB" id="9802417at2"/>
<accession>A0A085VR22</accession>
<name>A0A085VR22_PSESX</name>
<comment type="caution">
    <text evidence="1">The sequence shown here is derived from an EMBL/GenBank/DDBJ whole genome shotgun (WGS) entry which is preliminary data.</text>
</comment>